<gene>
    <name evidence="1" type="ORF">FPQ15_12390</name>
</gene>
<accession>A0A556RW16</accession>
<dbReference type="AlphaFoldDB" id="A0A556RW16"/>
<dbReference type="Pfam" id="PF23793">
    <property type="entry name" value="LysC"/>
    <property type="match status" value="1"/>
</dbReference>
<organism evidence="1 2">
    <name type="scientific">Gilliamella apicola</name>
    <dbReference type="NCBI Taxonomy" id="1196095"/>
    <lineage>
        <taxon>Bacteria</taxon>
        <taxon>Pseudomonadati</taxon>
        <taxon>Pseudomonadota</taxon>
        <taxon>Gammaproteobacteria</taxon>
        <taxon>Orbales</taxon>
        <taxon>Orbaceae</taxon>
        <taxon>Gilliamella</taxon>
    </lineage>
</organism>
<comment type="caution">
    <text evidence="1">The sequence shown here is derived from an EMBL/GenBank/DDBJ whole genome shotgun (WGS) entry which is preliminary data.</text>
</comment>
<sequence>MYLKITIALMSMFLMILLTGCTKERKVYVNQPISENLLTDCLPLLPPKPLTFAGSIKYNEHLLNVIEKCNQDKQSIRALNKSIY</sequence>
<evidence type="ECO:0000313" key="1">
    <source>
        <dbReference type="EMBL" id="TSJ93086.1"/>
    </source>
</evidence>
<dbReference type="PROSITE" id="PS51257">
    <property type="entry name" value="PROKAR_LIPOPROTEIN"/>
    <property type="match status" value="1"/>
</dbReference>
<dbReference type="InterPro" id="IPR058979">
    <property type="entry name" value="LysC-like"/>
</dbReference>
<reference evidence="1 2" key="1">
    <citation type="submission" date="2019-07" db="EMBL/GenBank/DDBJ databases">
        <title>Gilliamella genomes.</title>
        <authorList>
            <person name="Zheng H."/>
        </authorList>
    </citation>
    <scope>NUCLEOTIDE SEQUENCE [LARGE SCALE GENOMIC DNA]</scope>
    <source>
        <strain evidence="1 2">W8127</strain>
    </source>
</reference>
<name>A0A556RW16_9GAMM</name>
<proteinExistence type="predicted"/>
<evidence type="ECO:0000313" key="2">
    <source>
        <dbReference type="Proteomes" id="UP000319483"/>
    </source>
</evidence>
<dbReference type="Proteomes" id="UP000319483">
    <property type="component" value="Unassembled WGS sequence"/>
</dbReference>
<dbReference type="EMBL" id="VMHM01000018">
    <property type="protein sequence ID" value="TSJ93086.1"/>
    <property type="molecule type" value="Genomic_DNA"/>
</dbReference>
<protein>
    <submittedName>
        <fullName evidence="1">Peptidase</fullName>
    </submittedName>
</protein>